<evidence type="ECO:0000256" key="2">
    <source>
        <dbReference type="ARBA" id="ARBA00023125"/>
    </source>
</evidence>
<dbReference type="Proteomes" id="UP001330016">
    <property type="component" value="Unassembled WGS sequence"/>
</dbReference>
<dbReference type="Pfam" id="PF01638">
    <property type="entry name" value="HxlR"/>
    <property type="match status" value="1"/>
</dbReference>
<keyword evidence="3" id="KW-0804">Transcription</keyword>
<dbReference type="PROSITE" id="PS51118">
    <property type="entry name" value="HTH_HXLR"/>
    <property type="match status" value="1"/>
</dbReference>
<dbReference type="RefSeq" id="WP_331243703.1">
    <property type="nucleotide sequence ID" value="NZ_JAQSGJ010000019.1"/>
</dbReference>
<proteinExistence type="predicted"/>
<evidence type="ECO:0000256" key="3">
    <source>
        <dbReference type="ARBA" id="ARBA00023163"/>
    </source>
</evidence>
<protein>
    <submittedName>
        <fullName evidence="5">Helix-turn-helix domain-containing protein</fullName>
    </submittedName>
</protein>
<keyword evidence="6" id="KW-1185">Reference proteome</keyword>
<dbReference type="EMBL" id="JAQSGK010000019">
    <property type="protein sequence ID" value="MEE6715755.1"/>
    <property type="molecule type" value="Genomic_DNA"/>
</dbReference>
<evidence type="ECO:0000256" key="1">
    <source>
        <dbReference type="ARBA" id="ARBA00023015"/>
    </source>
</evidence>
<reference evidence="5 6" key="1">
    <citation type="submission" date="2023-02" db="EMBL/GenBank/DDBJ databases">
        <title>The predominant lactic acid bacteria and yeasts involved in the spontaneous fermentation of millet during the production of the traditional porridge Hausa koko in Ghana.</title>
        <authorList>
            <person name="Atter A."/>
            <person name="Diaz M."/>
        </authorList>
    </citation>
    <scope>NUCLEOTIDE SEQUENCE [LARGE SCALE GENOMIC DNA]</scope>
    <source>
        <strain evidence="5 6">FI11640</strain>
    </source>
</reference>
<evidence type="ECO:0000313" key="5">
    <source>
        <dbReference type="EMBL" id="MEE6715755.1"/>
    </source>
</evidence>
<accession>A0ABU7T072</accession>
<feature type="domain" description="HTH hxlR-type" evidence="4">
    <location>
        <begin position="20"/>
        <end position="119"/>
    </location>
</feature>
<dbReference type="SUPFAM" id="SSF46785">
    <property type="entry name" value="Winged helix' DNA-binding domain"/>
    <property type="match status" value="1"/>
</dbReference>
<dbReference type="InterPro" id="IPR002577">
    <property type="entry name" value="HTH_HxlR"/>
</dbReference>
<keyword evidence="1" id="KW-0805">Transcription regulation</keyword>
<dbReference type="Gene3D" id="1.10.10.10">
    <property type="entry name" value="Winged helix-like DNA-binding domain superfamily/Winged helix DNA-binding domain"/>
    <property type="match status" value="1"/>
</dbReference>
<dbReference type="PANTHER" id="PTHR33204:SF38">
    <property type="entry name" value="HTH-TYPE TRANSCRIPTIONAL ACTIVATOR HXLR"/>
    <property type="match status" value="1"/>
</dbReference>
<organism evidence="5 6">
    <name type="scientific">Schleiferilactobacillus harbinensis</name>
    <dbReference type="NCBI Taxonomy" id="304207"/>
    <lineage>
        <taxon>Bacteria</taxon>
        <taxon>Bacillati</taxon>
        <taxon>Bacillota</taxon>
        <taxon>Bacilli</taxon>
        <taxon>Lactobacillales</taxon>
        <taxon>Lactobacillaceae</taxon>
        <taxon>Schleiferilactobacillus</taxon>
    </lineage>
</organism>
<comment type="caution">
    <text evidence="5">The sequence shown here is derived from an EMBL/GenBank/DDBJ whole genome shotgun (WGS) entry which is preliminary data.</text>
</comment>
<gene>
    <name evidence="5" type="ORF">PS435_07780</name>
</gene>
<evidence type="ECO:0000313" key="6">
    <source>
        <dbReference type="Proteomes" id="UP001330016"/>
    </source>
</evidence>
<dbReference type="InterPro" id="IPR036390">
    <property type="entry name" value="WH_DNA-bd_sf"/>
</dbReference>
<dbReference type="InterPro" id="IPR036388">
    <property type="entry name" value="WH-like_DNA-bd_sf"/>
</dbReference>
<evidence type="ECO:0000259" key="4">
    <source>
        <dbReference type="PROSITE" id="PS51118"/>
    </source>
</evidence>
<keyword evidence="2" id="KW-0238">DNA-binding</keyword>
<dbReference type="PANTHER" id="PTHR33204">
    <property type="entry name" value="TRANSCRIPTIONAL REGULATOR, MARR FAMILY"/>
    <property type="match status" value="1"/>
</dbReference>
<name>A0ABU7T072_9LACO</name>
<sequence>MTDVVRKTVQERLRQGDYSCAKEFTLAMFSGKWKTVILCNLHYHGPYRFNELMRLLPKVSHKVLTSQLRELVEDQLITRHTGAGSQPQVYYALTALGQSLMPIIDAMCAWGEHRIQHLAVTPQYNIRLPAETPSQP</sequence>